<comment type="caution">
    <text evidence="7">The sequence shown here is derived from an EMBL/GenBank/DDBJ whole genome shotgun (WGS) entry which is preliminary data.</text>
</comment>
<sequence length="441" mass="47451">MKYPLFLFLLIFTLLLPSTSLAANTVERISGTSRYDTSVAVSQKGWPNGANNVVLAIGDNFPDALTGAPLANALNAPILLTQSSTIPVTTINEIKRLKATKVYILGGPLVISESVVKQLGDLGLTTERLAGNNRYETAVEISKEYAPNSDTAIITYGKNFPDSLSVASYAAENGIPIFLTDTSYLPDVTKEAIKKVKRTIVIGGELAISNNVFAELPNPTRISGDNRYHTSSNIVSSLYQTTNGQAVIATGTNFADALTGSVLAAKMNSPILLVQNNEIPAAISNLLMQKQEMKTFYILGGTTAVSQKVKSYLETDVYSMISTAKTLIGAPYAWGGTTPSGFDCSGFLNYVYSKHGVQLPRTTENIWFTGTSIITPQAGDVVFFETYKTGPSHAGIYIGNNQFIHASTSKGVTISNLADTYYKTRYLGSKSVINQRTYAGF</sequence>
<dbReference type="PROSITE" id="PS51935">
    <property type="entry name" value="NLPC_P60"/>
    <property type="match status" value="1"/>
</dbReference>
<dbReference type="Gene3D" id="3.40.50.12090">
    <property type="match status" value="3"/>
</dbReference>
<keyword evidence="5" id="KW-0732">Signal</keyword>
<keyword evidence="2" id="KW-0645">Protease</keyword>
<dbReference type="Proteomes" id="UP000307756">
    <property type="component" value="Unassembled WGS sequence"/>
</dbReference>
<organism evidence="7 8">
    <name type="scientific">Robertmurraya kyonggiensis</name>
    <dbReference type="NCBI Taxonomy" id="1037680"/>
    <lineage>
        <taxon>Bacteria</taxon>
        <taxon>Bacillati</taxon>
        <taxon>Bacillota</taxon>
        <taxon>Bacilli</taxon>
        <taxon>Bacillales</taxon>
        <taxon>Bacillaceae</taxon>
        <taxon>Robertmurraya</taxon>
    </lineage>
</organism>
<proteinExistence type="inferred from homology"/>
<dbReference type="InterPro" id="IPR000064">
    <property type="entry name" value="NLP_P60_dom"/>
</dbReference>
<evidence type="ECO:0000313" key="8">
    <source>
        <dbReference type="Proteomes" id="UP000307756"/>
    </source>
</evidence>
<dbReference type="Pfam" id="PF00877">
    <property type="entry name" value="NLPC_P60"/>
    <property type="match status" value="1"/>
</dbReference>
<evidence type="ECO:0000259" key="6">
    <source>
        <dbReference type="PROSITE" id="PS51935"/>
    </source>
</evidence>
<evidence type="ECO:0000256" key="3">
    <source>
        <dbReference type="ARBA" id="ARBA00022801"/>
    </source>
</evidence>
<feature type="signal peptide" evidence="5">
    <location>
        <begin position="1"/>
        <end position="22"/>
    </location>
</feature>
<dbReference type="InterPro" id="IPR038765">
    <property type="entry name" value="Papain-like_cys_pep_sf"/>
</dbReference>
<dbReference type="Gene3D" id="3.90.1720.10">
    <property type="entry name" value="endopeptidase domain like (from Nostoc punctiforme)"/>
    <property type="match status" value="1"/>
</dbReference>
<dbReference type="RefSeq" id="WP_136831435.1">
    <property type="nucleotide sequence ID" value="NZ_SWBM01000002.1"/>
</dbReference>
<feature type="domain" description="NlpC/P60" evidence="6">
    <location>
        <begin position="314"/>
        <end position="433"/>
    </location>
</feature>
<evidence type="ECO:0000256" key="4">
    <source>
        <dbReference type="ARBA" id="ARBA00022807"/>
    </source>
</evidence>
<gene>
    <name evidence="7" type="ORF">FA727_13025</name>
</gene>
<evidence type="ECO:0000313" key="7">
    <source>
        <dbReference type="EMBL" id="TKC16979.1"/>
    </source>
</evidence>
<dbReference type="OrthoDB" id="363232at2"/>
<dbReference type="SUPFAM" id="SSF54001">
    <property type="entry name" value="Cysteine proteinases"/>
    <property type="match status" value="1"/>
</dbReference>
<reference evidence="7 8" key="1">
    <citation type="journal article" date="2011" name="J. Microbiol.">
        <title>Bacillus kyonggiensis sp. nov., isolated from soil of a lettuce field.</title>
        <authorList>
            <person name="Dong K."/>
            <person name="Lee S."/>
        </authorList>
    </citation>
    <scope>NUCLEOTIDE SEQUENCE [LARGE SCALE GENOMIC DNA]</scope>
    <source>
        <strain evidence="7 8">NB22</strain>
    </source>
</reference>
<evidence type="ECO:0000256" key="2">
    <source>
        <dbReference type="ARBA" id="ARBA00022670"/>
    </source>
</evidence>
<dbReference type="InterPro" id="IPR051922">
    <property type="entry name" value="Bact_Sporulation_Assoc"/>
</dbReference>
<dbReference type="PANTHER" id="PTHR30032">
    <property type="entry name" value="N-ACETYLMURAMOYL-L-ALANINE AMIDASE-RELATED"/>
    <property type="match status" value="1"/>
</dbReference>
<dbReference type="GO" id="GO:0008234">
    <property type="term" value="F:cysteine-type peptidase activity"/>
    <property type="evidence" value="ECO:0007669"/>
    <property type="project" value="UniProtKB-KW"/>
</dbReference>
<feature type="chain" id="PRO_5020774956" evidence="5">
    <location>
        <begin position="23"/>
        <end position="441"/>
    </location>
</feature>
<dbReference type="InterPro" id="IPR007253">
    <property type="entry name" value="Cell_wall-bd_2"/>
</dbReference>
<keyword evidence="3" id="KW-0378">Hydrolase</keyword>
<dbReference type="PANTHER" id="PTHR30032:SF8">
    <property type="entry name" value="GERMINATION-SPECIFIC N-ACETYLMURAMOYL-L-ALANINE AMIDASE"/>
    <property type="match status" value="1"/>
</dbReference>
<evidence type="ECO:0000256" key="5">
    <source>
        <dbReference type="SAM" id="SignalP"/>
    </source>
</evidence>
<dbReference type="GO" id="GO:0006508">
    <property type="term" value="P:proteolysis"/>
    <property type="evidence" value="ECO:0007669"/>
    <property type="project" value="UniProtKB-KW"/>
</dbReference>
<dbReference type="Pfam" id="PF04122">
    <property type="entry name" value="CW_binding_2"/>
    <property type="match status" value="3"/>
</dbReference>
<accession>A0A4U1D3K5</accession>
<evidence type="ECO:0000256" key="1">
    <source>
        <dbReference type="ARBA" id="ARBA00007074"/>
    </source>
</evidence>
<dbReference type="EMBL" id="SWBM01000002">
    <property type="protein sequence ID" value="TKC16979.1"/>
    <property type="molecule type" value="Genomic_DNA"/>
</dbReference>
<name>A0A4U1D3K5_9BACI</name>
<comment type="similarity">
    <text evidence="1">Belongs to the peptidase C40 family.</text>
</comment>
<keyword evidence="8" id="KW-1185">Reference proteome</keyword>
<keyword evidence="4" id="KW-0788">Thiol protease</keyword>
<dbReference type="AlphaFoldDB" id="A0A4U1D3K5"/>
<protein>
    <submittedName>
        <fullName evidence="7">N-acetylmuramoyl-L-alanine amidase</fullName>
    </submittedName>
</protein>